<protein>
    <submittedName>
        <fullName evidence="2">Uncharacterized protein</fullName>
    </submittedName>
</protein>
<name>A0A2G8KBF8_STIJA</name>
<gene>
    <name evidence="2" type="ORF">BSL78_17769</name>
</gene>
<sequence>MKRGNFSYDSVESGLRLQKEISWKMKIHLGSDSSSSARARNIGKALGIVRSTKQGRESPQPPCCVAGDVSPRVSGKSTDKEVATEADYEQEDSDQDDSIEQPVDDRDIKKGHSLNDAQQTGIH</sequence>
<comment type="caution">
    <text evidence="2">The sequence shown here is derived from an EMBL/GenBank/DDBJ whole genome shotgun (WGS) entry which is preliminary data.</text>
</comment>
<keyword evidence="3" id="KW-1185">Reference proteome</keyword>
<dbReference type="EMBL" id="MRZV01000717">
    <property type="protein sequence ID" value="PIK45348.1"/>
    <property type="molecule type" value="Genomic_DNA"/>
</dbReference>
<dbReference type="Proteomes" id="UP000230750">
    <property type="component" value="Unassembled WGS sequence"/>
</dbReference>
<accession>A0A2G8KBF8</accession>
<reference evidence="2 3" key="1">
    <citation type="journal article" date="2017" name="PLoS Biol.">
        <title>The sea cucumber genome provides insights into morphological evolution and visceral regeneration.</title>
        <authorList>
            <person name="Zhang X."/>
            <person name="Sun L."/>
            <person name="Yuan J."/>
            <person name="Sun Y."/>
            <person name="Gao Y."/>
            <person name="Zhang L."/>
            <person name="Li S."/>
            <person name="Dai H."/>
            <person name="Hamel J.F."/>
            <person name="Liu C."/>
            <person name="Yu Y."/>
            <person name="Liu S."/>
            <person name="Lin W."/>
            <person name="Guo K."/>
            <person name="Jin S."/>
            <person name="Xu P."/>
            <person name="Storey K.B."/>
            <person name="Huan P."/>
            <person name="Zhang T."/>
            <person name="Zhou Y."/>
            <person name="Zhang J."/>
            <person name="Lin C."/>
            <person name="Li X."/>
            <person name="Xing L."/>
            <person name="Huo D."/>
            <person name="Sun M."/>
            <person name="Wang L."/>
            <person name="Mercier A."/>
            <person name="Li F."/>
            <person name="Yang H."/>
            <person name="Xiang J."/>
        </authorList>
    </citation>
    <scope>NUCLEOTIDE SEQUENCE [LARGE SCALE GENOMIC DNA]</scope>
    <source>
        <strain evidence="2">Shaxun</strain>
        <tissue evidence="2">Muscle</tissue>
    </source>
</reference>
<feature type="compositionally biased region" description="Acidic residues" evidence="1">
    <location>
        <begin position="84"/>
        <end position="99"/>
    </location>
</feature>
<feature type="region of interest" description="Disordered" evidence="1">
    <location>
        <begin position="47"/>
        <end position="123"/>
    </location>
</feature>
<organism evidence="2 3">
    <name type="scientific">Stichopus japonicus</name>
    <name type="common">Sea cucumber</name>
    <dbReference type="NCBI Taxonomy" id="307972"/>
    <lineage>
        <taxon>Eukaryota</taxon>
        <taxon>Metazoa</taxon>
        <taxon>Echinodermata</taxon>
        <taxon>Eleutherozoa</taxon>
        <taxon>Echinozoa</taxon>
        <taxon>Holothuroidea</taxon>
        <taxon>Aspidochirotacea</taxon>
        <taxon>Aspidochirotida</taxon>
        <taxon>Stichopodidae</taxon>
        <taxon>Apostichopus</taxon>
    </lineage>
</organism>
<evidence type="ECO:0000313" key="3">
    <source>
        <dbReference type="Proteomes" id="UP000230750"/>
    </source>
</evidence>
<dbReference type="AlphaFoldDB" id="A0A2G8KBF8"/>
<evidence type="ECO:0000313" key="2">
    <source>
        <dbReference type="EMBL" id="PIK45348.1"/>
    </source>
</evidence>
<evidence type="ECO:0000256" key="1">
    <source>
        <dbReference type="SAM" id="MobiDB-lite"/>
    </source>
</evidence>
<proteinExistence type="predicted"/>